<reference evidence="7" key="1">
    <citation type="submission" date="2025-08" db="UniProtKB">
        <authorList>
            <consortium name="Ensembl"/>
        </authorList>
    </citation>
    <scope>IDENTIFICATION</scope>
</reference>
<dbReference type="GO" id="GO:0019901">
    <property type="term" value="F:protein kinase binding"/>
    <property type="evidence" value="ECO:0007669"/>
    <property type="project" value="TreeGrafter"/>
</dbReference>
<dbReference type="InterPro" id="IPR023252">
    <property type="entry name" value="Aurora_borealis_protein"/>
</dbReference>
<dbReference type="PANTHER" id="PTHR14728">
    <property type="entry name" value="PROTEIN AURORA BOREALIS"/>
    <property type="match status" value="1"/>
</dbReference>
<keyword evidence="5" id="KW-0131">Cell cycle</keyword>
<name>A0A8C2I8N4_CYPCA</name>
<feature type="compositionally biased region" description="Low complexity" evidence="6">
    <location>
        <begin position="390"/>
        <end position="407"/>
    </location>
</feature>
<dbReference type="PRINTS" id="PR02038">
    <property type="entry name" value="AURORABORA"/>
</dbReference>
<keyword evidence="4" id="KW-0498">Mitosis</keyword>
<feature type="region of interest" description="Disordered" evidence="6">
    <location>
        <begin position="364"/>
        <end position="468"/>
    </location>
</feature>
<feature type="compositionally biased region" description="Low complexity" evidence="6">
    <location>
        <begin position="201"/>
        <end position="210"/>
    </location>
</feature>
<dbReference type="GO" id="GO:0051301">
    <property type="term" value="P:cell division"/>
    <property type="evidence" value="ECO:0007669"/>
    <property type="project" value="UniProtKB-KW"/>
</dbReference>
<proteinExistence type="inferred from homology"/>
<dbReference type="Pfam" id="PF15280">
    <property type="entry name" value="BORA_N"/>
    <property type="match status" value="1"/>
</dbReference>
<feature type="compositionally biased region" description="Polar residues" evidence="6">
    <location>
        <begin position="452"/>
        <end position="464"/>
    </location>
</feature>
<dbReference type="GO" id="GO:0007088">
    <property type="term" value="P:regulation of mitotic nuclear division"/>
    <property type="evidence" value="ECO:0007669"/>
    <property type="project" value="TreeGrafter"/>
</dbReference>
<protein>
    <recommendedName>
        <fullName evidence="2">Protein aurora borealis</fullName>
    </recommendedName>
</protein>
<dbReference type="AlphaFoldDB" id="A0A8C2I8N4"/>
<dbReference type="GO" id="GO:0060236">
    <property type="term" value="P:regulation of mitotic spindle organization"/>
    <property type="evidence" value="ECO:0007669"/>
    <property type="project" value="TreeGrafter"/>
</dbReference>
<evidence type="ECO:0000256" key="4">
    <source>
        <dbReference type="ARBA" id="ARBA00022776"/>
    </source>
</evidence>
<evidence type="ECO:0000256" key="3">
    <source>
        <dbReference type="ARBA" id="ARBA00022618"/>
    </source>
</evidence>
<comment type="similarity">
    <text evidence="1">Belongs to the BORA family.</text>
</comment>
<accession>A0A8C2I8N4</accession>
<gene>
    <name evidence="7" type="primary">LOC109084570</name>
</gene>
<feature type="region of interest" description="Disordered" evidence="6">
    <location>
        <begin position="194"/>
        <end position="224"/>
    </location>
</feature>
<evidence type="ECO:0000256" key="1">
    <source>
        <dbReference type="ARBA" id="ARBA00010963"/>
    </source>
</evidence>
<organism evidence="7 8">
    <name type="scientific">Cyprinus carpio</name>
    <name type="common">Common carp</name>
    <dbReference type="NCBI Taxonomy" id="7962"/>
    <lineage>
        <taxon>Eukaryota</taxon>
        <taxon>Metazoa</taxon>
        <taxon>Chordata</taxon>
        <taxon>Craniata</taxon>
        <taxon>Vertebrata</taxon>
        <taxon>Euteleostomi</taxon>
        <taxon>Actinopterygii</taxon>
        <taxon>Neopterygii</taxon>
        <taxon>Teleostei</taxon>
        <taxon>Ostariophysi</taxon>
        <taxon>Cypriniformes</taxon>
        <taxon>Cyprinidae</taxon>
        <taxon>Cyprininae</taxon>
        <taxon>Cyprinus</taxon>
    </lineage>
</organism>
<evidence type="ECO:0000256" key="6">
    <source>
        <dbReference type="SAM" id="MobiDB-lite"/>
    </source>
</evidence>
<sequence>MGDVAEIHITPETPGRPAILNPFESPNDYHRLHEPLVPSPSVFKSSKSSSGTPAKFKWSIDEMASLLPVEIDPEDIHRQAVFLSQARADAEIEEKRQHAIEQFFTKGAIVPSPWGPPAAKQSVKMPHQKSPLSPLVTEELQSSKKINAICQTVLSLPVDFNLEKVLGDYYRTEELTEQVQESLSSSSLRRKLFLDGHDSGSESSTPSSPDRYSHNIPPSSRETMSSVIVSPLQCGIPAGTPLSGQFSSSPIRGQCRAYSLGSVTSPMFSERSSPAFKSPILSPIRLQHTVTPVLGERKRLSFLSPDGIPMGSSDMDLNRCGESPLVEGCSPIRSCSPLPSRDRACMWASPTHLSPILHPTLQDKENFCPNEPLPTMDLDANSTGPHAQREGQQSGGSESQASVAVSELMDQDEQFVKDTGGNNETDIRENEDEVISRSREESCGWVPEEDTASSPVRLSSSRTGSVPDAESTHMFVSLLAEGSITPYDISMQVDSGYNTHSVCTTSLMDTLSSDSQSKDMLDAHTAEEGVPFTRHTKPKVKSLSHTHTLQTGKRKKKNISHYVTNYHILIPHSAVLLH</sequence>
<dbReference type="Ensembl" id="ENSCCRT00020083107.1">
    <property type="protein sequence ID" value="ENSCCRP00020075788.1"/>
    <property type="gene ID" value="ENSCCRG00020035289.1"/>
</dbReference>
<evidence type="ECO:0000313" key="8">
    <source>
        <dbReference type="Proteomes" id="UP000694701"/>
    </source>
</evidence>
<dbReference type="Proteomes" id="UP000694701">
    <property type="component" value="Unplaced"/>
</dbReference>
<dbReference type="GO" id="GO:0005737">
    <property type="term" value="C:cytoplasm"/>
    <property type="evidence" value="ECO:0007669"/>
    <property type="project" value="TreeGrafter"/>
</dbReference>
<keyword evidence="3" id="KW-0132">Cell division</keyword>
<evidence type="ECO:0000313" key="7">
    <source>
        <dbReference type="Ensembl" id="ENSCCRP00020075788.1"/>
    </source>
</evidence>
<dbReference type="PANTHER" id="PTHR14728:SF2">
    <property type="entry name" value="PROTEIN AURORA BOREALIS"/>
    <property type="match status" value="1"/>
</dbReference>
<evidence type="ECO:0000256" key="5">
    <source>
        <dbReference type="ARBA" id="ARBA00023306"/>
    </source>
</evidence>
<dbReference type="GO" id="GO:0005634">
    <property type="term" value="C:nucleus"/>
    <property type="evidence" value="ECO:0007669"/>
    <property type="project" value="TreeGrafter"/>
</dbReference>
<evidence type="ECO:0000256" key="2">
    <source>
        <dbReference type="ARBA" id="ARBA00020055"/>
    </source>
</evidence>